<dbReference type="PROSITE" id="PS50932">
    <property type="entry name" value="HTH_LACI_2"/>
    <property type="match status" value="1"/>
</dbReference>
<evidence type="ECO:0000256" key="2">
    <source>
        <dbReference type="ARBA" id="ARBA00023125"/>
    </source>
</evidence>
<name>A0ABP8TVG5_9ACTN</name>
<dbReference type="Pfam" id="PF00356">
    <property type="entry name" value="LacI"/>
    <property type="match status" value="1"/>
</dbReference>
<keyword evidence="3" id="KW-0804">Transcription</keyword>
<keyword evidence="6" id="KW-1185">Reference proteome</keyword>
<dbReference type="InterPro" id="IPR000394">
    <property type="entry name" value="RNA_pol_sigma_54"/>
</dbReference>
<dbReference type="PROSITE" id="PS50044">
    <property type="entry name" value="SIGMA54_3"/>
    <property type="match status" value="1"/>
</dbReference>
<dbReference type="InterPro" id="IPR046335">
    <property type="entry name" value="LacI/GalR-like_sensor"/>
</dbReference>
<comment type="caution">
    <text evidence="5">The sequence shown here is derived from an EMBL/GenBank/DDBJ whole genome shotgun (WGS) entry which is preliminary data.</text>
</comment>
<dbReference type="CDD" id="cd01392">
    <property type="entry name" value="HTH_LacI"/>
    <property type="match status" value="1"/>
</dbReference>
<dbReference type="GO" id="GO:0003677">
    <property type="term" value="F:DNA binding"/>
    <property type="evidence" value="ECO:0007669"/>
    <property type="project" value="UniProtKB-KW"/>
</dbReference>
<gene>
    <name evidence="5" type="ORF">GCM10023195_78230</name>
</gene>
<evidence type="ECO:0000313" key="5">
    <source>
        <dbReference type="EMBL" id="GAA4617517.1"/>
    </source>
</evidence>
<evidence type="ECO:0000256" key="1">
    <source>
        <dbReference type="ARBA" id="ARBA00023015"/>
    </source>
</evidence>
<organism evidence="5 6">
    <name type="scientific">Actinoallomurus liliacearum</name>
    <dbReference type="NCBI Taxonomy" id="1080073"/>
    <lineage>
        <taxon>Bacteria</taxon>
        <taxon>Bacillati</taxon>
        <taxon>Actinomycetota</taxon>
        <taxon>Actinomycetes</taxon>
        <taxon>Streptosporangiales</taxon>
        <taxon>Thermomonosporaceae</taxon>
        <taxon>Actinoallomurus</taxon>
    </lineage>
</organism>
<sequence length="342" mass="36252">MADPKARPVTLRSIADQLGLHVSTVSRVLNGPAEDGARAASGDTAERIRRLAAELGYQPDPHGSGLRTGRSRLIGVLVPRLSDLVLSTIYEGIDEAAGERGLTTIAANTLDDDETRRTRTKMLLARRVDGLIFGDARLDDAFLDRLATDGVRFVLVNRRAGNHPSVTPDDRLGGRLAAEHLLGLGHTDVAVIAGPPFASTGADRTAGFVEHYRDHGIRVPEARVLHTPFDTAGGRAAADELLRSPDRPTAIFAVNDFAAIGALGAARDHGLRVGTDVAIMGYNDTPLAAELPIPLTSVAVPMREIGRRALELLTRLLAGEDVESELLPPVLAPRASTGAARA</sequence>
<dbReference type="Gene3D" id="3.40.50.2300">
    <property type="match status" value="2"/>
</dbReference>
<dbReference type="InterPro" id="IPR010982">
    <property type="entry name" value="Lambda_DNA-bd_dom_sf"/>
</dbReference>
<dbReference type="PANTHER" id="PTHR30146:SF109">
    <property type="entry name" value="HTH-TYPE TRANSCRIPTIONAL REGULATOR GALS"/>
    <property type="match status" value="1"/>
</dbReference>
<dbReference type="PROSITE" id="PS00717">
    <property type="entry name" value="SIGMA54_1"/>
    <property type="match status" value="1"/>
</dbReference>
<keyword evidence="1" id="KW-0805">Transcription regulation</keyword>
<keyword evidence="2 5" id="KW-0238">DNA-binding</keyword>
<evidence type="ECO:0000313" key="6">
    <source>
        <dbReference type="Proteomes" id="UP001500212"/>
    </source>
</evidence>
<feature type="domain" description="HTH lacI-type" evidence="4">
    <location>
        <begin position="9"/>
        <end position="68"/>
    </location>
</feature>
<dbReference type="SUPFAM" id="SSF53822">
    <property type="entry name" value="Periplasmic binding protein-like I"/>
    <property type="match status" value="1"/>
</dbReference>
<dbReference type="RefSeq" id="WP_345365756.1">
    <property type="nucleotide sequence ID" value="NZ_BAABHJ010000040.1"/>
</dbReference>
<evidence type="ECO:0000256" key="3">
    <source>
        <dbReference type="ARBA" id="ARBA00023163"/>
    </source>
</evidence>
<dbReference type="PANTHER" id="PTHR30146">
    <property type="entry name" value="LACI-RELATED TRANSCRIPTIONAL REPRESSOR"/>
    <property type="match status" value="1"/>
</dbReference>
<dbReference type="Gene3D" id="1.10.260.40">
    <property type="entry name" value="lambda repressor-like DNA-binding domains"/>
    <property type="match status" value="1"/>
</dbReference>
<dbReference type="SUPFAM" id="SSF47413">
    <property type="entry name" value="lambda repressor-like DNA-binding domains"/>
    <property type="match status" value="1"/>
</dbReference>
<proteinExistence type="predicted"/>
<dbReference type="InterPro" id="IPR000843">
    <property type="entry name" value="HTH_LacI"/>
</dbReference>
<reference evidence="6" key="1">
    <citation type="journal article" date="2019" name="Int. J. Syst. Evol. Microbiol.">
        <title>The Global Catalogue of Microorganisms (GCM) 10K type strain sequencing project: providing services to taxonomists for standard genome sequencing and annotation.</title>
        <authorList>
            <consortium name="The Broad Institute Genomics Platform"/>
            <consortium name="The Broad Institute Genome Sequencing Center for Infectious Disease"/>
            <person name="Wu L."/>
            <person name="Ma J."/>
        </authorList>
    </citation>
    <scope>NUCLEOTIDE SEQUENCE [LARGE SCALE GENOMIC DNA]</scope>
    <source>
        <strain evidence="6">JCM 17938</strain>
    </source>
</reference>
<dbReference type="EMBL" id="BAABHJ010000040">
    <property type="protein sequence ID" value="GAA4617517.1"/>
    <property type="molecule type" value="Genomic_DNA"/>
</dbReference>
<dbReference type="CDD" id="cd06285">
    <property type="entry name" value="PBP1_LacI-like"/>
    <property type="match status" value="1"/>
</dbReference>
<protein>
    <submittedName>
        <fullName evidence="5">LacI family DNA-binding transcriptional regulator</fullName>
    </submittedName>
</protein>
<dbReference type="InterPro" id="IPR028082">
    <property type="entry name" value="Peripla_BP_I"/>
</dbReference>
<dbReference type="Proteomes" id="UP001500212">
    <property type="component" value="Unassembled WGS sequence"/>
</dbReference>
<dbReference type="Pfam" id="PF13377">
    <property type="entry name" value="Peripla_BP_3"/>
    <property type="match status" value="1"/>
</dbReference>
<evidence type="ECO:0000259" key="4">
    <source>
        <dbReference type="PROSITE" id="PS50932"/>
    </source>
</evidence>
<dbReference type="SMART" id="SM00354">
    <property type="entry name" value="HTH_LACI"/>
    <property type="match status" value="1"/>
</dbReference>
<accession>A0ABP8TVG5</accession>